<keyword evidence="2" id="KW-1185">Reference proteome</keyword>
<dbReference type="GO" id="GO:0005975">
    <property type="term" value="P:carbohydrate metabolic process"/>
    <property type="evidence" value="ECO:0007669"/>
    <property type="project" value="InterPro"/>
</dbReference>
<dbReference type="EMBL" id="CP046401">
    <property type="protein sequence ID" value="QGY48037.1"/>
    <property type="molecule type" value="Genomic_DNA"/>
</dbReference>
<dbReference type="InterPro" id="IPR008928">
    <property type="entry name" value="6-hairpin_glycosidase_sf"/>
</dbReference>
<evidence type="ECO:0000313" key="2">
    <source>
        <dbReference type="Proteomes" id="UP000428260"/>
    </source>
</evidence>
<proteinExistence type="predicted"/>
<evidence type="ECO:0008006" key="3">
    <source>
        <dbReference type="Google" id="ProtNLM"/>
    </source>
</evidence>
<name>A0A6I6K5N3_9BACT</name>
<accession>A0A6I6K5N3</accession>
<evidence type="ECO:0000313" key="1">
    <source>
        <dbReference type="EMBL" id="QGY48037.1"/>
    </source>
</evidence>
<dbReference type="Proteomes" id="UP000428260">
    <property type="component" value="Chromosome"/>
</dbReference>
<protein>
    <recommendedName>
        <fullName evidence="3">Glycoside hydrolase family 65</fullName>
    </recommendedName>
</protein>
<dbReference type="KEGG" id="mcos:GM418_03565"/>
<reference evidence="1 2" key="1">
    <citation type="submission" date="2019-11" db="EMBL/GenBank/DDBJ databases">
        <authorList>
            <person name="Zheng R.K."/>
            <person name="Sun C.M."/>
        </authorList>
    </citation>
    <scope>NUCLEOTIDE SEQUENCE [LARGE SCALE GENOMIC DNA]</scope>
    <source>
        <strain evidence="1 2">WC007</strain>
    </source>
</reference>
<gene>
    <name evidence="1" type="ORF">GM418_03565</name>
</gene>
<dbReference type="AlphaFoldDB" id="A0A6I6K5N3"/>
<sequence length="709" mass="81212">MSLIFLFCGIAFSCTPTKEEGRKIDRFALVNRHNIQINSFDSLSSLSAGNGKFAFTVDATGLQTFPEIYKNGVCLGTMSEWGWHSFPNTESYKLKESYKDFDVEGRKVPYAIQWNEPERKKEAANYCRVNPHRLHLGIIGLELLHTNKTHVNSEEIESIDQQLNLWKGLITSSFKISEQKVNIETVCHPEKDLVGIHIQSDIIKTNQLGIKLRFPYPTGNHADDACDWKSPEKHTSEIVSQNSNDVTFKHIIDTIEYFARLTWTGNAELKLKEPHYFVLQPGIENTDLLVTVEFKPTNNFEEISGFTHAKELSIKMWKNYWETGGAVDFSATENPLAKELERRVVLSQYLERIQCAGTLPPQETGLTYNSWFGKFHIEMHWWHATHWAYWNRTDLLAKSLGYYTDIYQKAKHKAEIQGYDGVRWPKMTDPNGSDSPSGVGEFLIWQQPHIIYFAELCYRQNPTETTLKEYADLVFATADFMADFARFDKENSRYILGPPLIPAQESLEKEKTCNPPFEVAYWHWGLSVAQNWLKRLNMPPNPEWQAVIDGLPAFAQKDGLYLAAESAPDSYENEHYYSDHPMVLGAFGILPATVKMDTAIMKNTFNHIEKIWNWESTWGWDYPMAAMSATRLGEPDKAISLLLKDVQKNSYLVNGHNYQTSRLRIYLPGNGGLLTAVAMMCAGFEGNTKNNPGFPSDWNVKWENLQPVF</sequence>
<dbReference type="InterPro" id="IPR012341">
    <property type="entry name" value="6hp_glycosidase-like_sf"/>
</dbReference>
<organism evidence="1 2">
    <name type="scientific">Maribellus comscasis</name>
    <dbReference type="NCBI Taxonomy" id="2681766"/>
    <lineage>
        <taxon>Bacteria</taxon>
        <taxon>Pseudomonadati</taxon>
        <taxon>Bacteroidota</taxon>
        <taxon>Bacteroidia</taxon>
        <taxon>Marinilabiliales</taxon>
        <taxon>Prolixibacteraceae</taxon>
        <taxon>Maribellus</taxon>
    </lineage>
</organism>
<dbReference type="SUPFAM" id="SSF48208">
    <property type="entry name" value="Six-hairpin glycosidases"/>
    <property type="match status" value="1"/>
</dbReference>
<dbReference type="Gene3D" id="1.50.10.10">
    <property type="match status" value="1"/>
</dbReference>